<protein>
    <submittedName>
        <fullName evidence="2">Uncharacterized protein</fullName>
    </submittedName>
</protein>
<name>A0A1L9PZU6_ASPVE</name>
<accession>A0A1L9PZU6</accession>
<feature type="region of interest" description="Disordered" evidence="1">
    <location>
        <begin position="1"/>
        <end position="21"/>
    </location>
</feature>
<organism evidence="2 3">
    <name type="scientific">Aspergillus versicolor CBS 583.65</name>
    <dbReference type="NCBI Taxonomy" id="1036611"/>
    <lineage>
        <taxon>Eukaryota</taxon>
        <taxon>Fungi</taxon>
        <taxon>Dikarya</taxon>
        <taxon>Ascomycota</taxon>
        <taxon>Pezizomycotina</taxon>
        <taxon>Eurotiomycetes</taxon>
        <taxon>Eurotiomycetidae</taxon>
        <taxon>Eurotiales</taxon>
        <taxon>Aspergillaceae</taxon>
        <taxon>Aspergillus</taxon>
        <taxon>Aspergillus subgen. Nidulantes</taxon>
    </lineage>
</organism>
<evidence type="ECO:0000313" key="2">
    <source>
        <dbReference type="EMBL" id="OJJ06976.1"/>
    </source>
</evidence>
<dbReference type="VEuPathDB" id="FungiDB:ASPVEDRAFT_351132"/>
<dbReference type="Proteomes" id="UP000184073">
    <property type="component" value="Unassembled WGS sequence"/>
</dbReference>
<dbReference type="AlphaFoldDB" id="A0A1L9PZU6"/>
<reference evidence="3" key="1">
    <citation type="journal article" date="2017" name="Genome Biol.">
        <title>Comparative genomics reveals high biological diversity and specific adaptations in the industrially and medically important fungal genus Aspergillus.</title>
        <authorList>
            <person name="de Vries R.P."/>
            <person name="Riley R."/>
            <person name="Wiebenga A."/>
            <person name="Aguilar-Osorio G."/>
            <person name="Amillis S."/>
            <person name="Uchima C.A."/>
            <person name="Anderluh G."/>
            <person name="Asadollahi M."/>
            <person name="Askin M."/>
            <person name="Barry K."/>
            <person name="Battaglia E."/>
            <person name="Bayram O."/>
            <person name="Benocci T."/>
            <person name="Braus-Stromeyer S.A."/>
            <person name="Caldana C."/>
            <person name="Canovas D."/>
            <person name="Cerqueira G.C."/>
            <person name="Chen F."/>
            <person name="Chen W."/>
            <person name="Choi C."/>
            <person name="Clum A."/>
            <person name="Dos Santos R.A."/>
            <person name="Damasio A.R."/>
            <person name="Diallinas G."/>
            <person name="Emri T."/>
            <person name="Fekete E."/>
            <person name="Flipphi M."/>
            <person name="Freyberg S."/>
            <person name="Gallo A."/>
            <person name="Gournas C."/>
            <person name="Habgood R."/>
            <person name="Hainaut M."/>
            <person name="Harispe M.L."/>
            <person name="Henrissat B."/>
            <person name="Hilden K.S."/>
            <person name="Hope R."/>
            <person name="Hossain A."/>
            <person name="Karabika E."/>
            <person name="Karaffa L."/>
            <person name="Karanyi Z."/>
            <person name="Krasevec N."/>
            <person name="Kuo A."/>
            <person name="Kusch H."/>
            <person name="LaButti K."/>
            <person name="Lagendijk E.L."/>
            <person name="Lapidus A."/>
            <person name="Levasseur A."/>
            <person name="Lindquist E."/>
            <person name="Lipzen A."/>
            <person name="Logrieco A.F."/>
            <person name="MacCabe A."/>
            <person name="Maekelae M.R."/>
            <person name="Malavazi I."/>
            <person name="Melin P."/>
            <person name="Meyer V."/>
            <person name="Mielnichuk N."/>
            <person name="Miskei M."/>
            <person name="Molnar A.P."/>
            <person name="Mule G."/>
            <person name="Ngan C.Y."/>
            <person name="Orejas M."/>
            <person name="Orosz E."/>
            <person name="Ouedraogo J.P."/>
            <person name="Overkamp K.M."/>
            <person name="Park H.-S."/>
            <person name="Perrone G."/>
            <person name="Piumi F."/>
            <person name="Punt P.J."/>
            <person name="Ram A.F."/>
            <person name="Ramon A."/>
            <person name="Rauscher S."/>
            <person name="Record E."/>
            <person name="Riano-Pachon D.M."/>
            <person name="Robert V."/>
            <person name="Roehrig J."/>
            <person name="Ruller R."/>
            <person name="Salamov A."/>
            <person name="Salih N.S."/>
            <person name="Samson R.A."/>
            <person name="Sandor E."/>
            <person name="Sanguinetti M."/>
            <person name="Schuetze T."/>
            <person name="Sepcic K."/>
            <person name="Shelest E."/>
            <person name="Sherlock G."/>
            <person name="Sophianopoulou V."/>
            <person name="Squina F.M."/>
            <person name="Sun H."/>
            <person name="Susca A."/>
            <person name="Todd R.B."/>
            <person name="Tsang A."/>
            <person name="Unkles S.E."/>
            <person name="van de Wiele N."/>
            <person name="van Rossen-Uffink D."/>
            <person name="Oliveira J.V."/>
            <person name="Vesth T.C."/>
            <person name="Visser J."/>
            <person name="Yu J.-H."/>
            <person name="Zhou M."/>
            <person name="Andersen M.R."/>
            <person name="Archer D.B."/>
            <person name="Baker S.E."/>
            <person name="Benoit I."/>
            <person name="Brakhage A.A."/>
            <person name="Braus G.H."/>
            <person name="Fischer R."/>
            <person name="Frisvad J.C."/>
            <person name="Goldman G.H."/>
            <person name="Houbraken J."/>
            <person name="Oakley B."/>
            <person name="Pocsi I."/>
            <person name="Scazzocchio C."/>
            <person name="Seiboth B."/>
            <person name="vanKuyk P.A."/>
            <person name="Wortman J."/>
            <person name="Dyer P.S."/>
            <person name="Grigoriev I.V."/>
        </authorList>
    </citation>
    <scope>NUCLEOTIDE SEQUENCE [LARGE SCALE GENOMIC DNA]</scope>
    <source>
        <strain evidence="3">CBS 583.65</strain>
    </source>
</reference>
<dbReference type="GeneID" id="63726434"/>
<evidence type="ECO:0000313" key="3">
    <source>
        <dbReference type="Proteomes" id="UP000184073"/>
    </source>
</evidence>
<gene>
    <name evidence="2" type="ORF">ASPVEDRAFT_351132</name>
</gene>
<evidence type="ECO:0000256" key="1">
    <source>
        <dbReference type="SAM" id="MobiDB-lite"/>
    </source>
</evidence>
<dbReference type="RefSeq" id="XP_040672738.1">
    <property type="nucleotide sequence ID" value="XM_040810923.1"/>
</dbReference>
<sequence>MFDHESEPTLRDSRTSQERPRFGNGGVYKFNSLASSWFTLFLPEIQSMVERISTILDRARTNALINLAAGRGCCNFQWPPRCHPPSTDNTTYALSPEAPCRMNYGVFRSRLRCKPALLRKGRGASPYRSNAEPATFEEKILWKVGEASEPKYSVGPSSENIPQDTDDVISAFLF</sequence>
<keyword evidence="3" id="KW-1185">Reference proteome</keyword>
<dbReference type="EMBL" id="KV878136">
    <property type="protein sequence ID" value="OJJ06976.1"/>
    <property type="molecule type" value="Genomic_DNA"/>
</dbReference>
<proteinExistence type="predicted"/>